<gene>
    <name evidence="1" type="ORF">GCM10025751_26050</name>
</gene>
<dbReference type="Proteomes" id="UP001501729">
    <property type="component" value="Unassembled WGS sequence"/>
</dbReference>
<comment type="caution">
    <text evidence="1">The sequence shown here is derived from an EMBL/GenBank/DDBJ whole genome shotgun (WGS) entry which is preliminary data.</text>
</comment>
<evidence type="ECO:0000313" key="1">
    <source>
        <dbReference type="EMBL" id="GAA5051129.1"/>
    </source>
</evidence>
<name>A0AAV3UI34_9EURY</name>
<sequence>MAVFHRAGHEQVNVFDVDGIYLFKHYFEGEEVFARLKQYYNNQQYRFEVSPEDFDEIQAFLDTHGYGLVLVDALDLFVVVVRKYTAHPDNIFKKSVIQRSVDDYNCFLMVDQVAVVQAVYEGATRLTDTNLKNPF</sequence>
<dbReference type="RefSeq" id="WP_227777661.1">
    <property type="nucleotide sequence ID" value="NZ_BAABKX010000008.1"/>
</dbReference>
<organism evidence="1 2">
    <name type="scientific">Haladaptatus pallidirubidus</name>
    <dbReference type="NCBI Taxonomy" id="1008152"/>
    <lineage>
        <taxon>Archaea</taxon>
        <taxon>Methanobacteriati</taxon>
        <taxon>Methanobacteriota</taxon>
        <taxon>Stenosarchaea group</taxon>
        <taxon>Halobacteria</taxon>
        <taxon>Halobacteriales</taxon>
        <taxon>Haladaptataceae</taxon>
        <taxon>Haladaptatus</taxon>
    </lineage>
</organism>
<evidence type="ECO:0000313" key="2">
    <source>
        <dbReference type="Proteomes" id="UP001501729"/>
    </source>
</evidence>
<accession>A0AAV3UI34</accession>
<proteinExistence type="predicted"/>
<dbReference type="EMBL" id="BAABKX010000008">
    <property type="protein sequence ID" value="GAA5051129.1"/>
    <property type="molecule type" value="Genomic_DNA"/>
</dbReference>
<protein>
    <submittedName>
        <fullName evidence="1">Uncharacterized protein</fullName>
    </submittedName>
</protein>
<keyword evidence="2" id="KW-1185">Reference proteome</keyword>
<dbReference type="AlphaFoldDB" id="A0AAV3UI34"/>
<dbReference type="GeneID" id="68616268"/>
<reference evidence="1 2" key="1">
    <citation type="journal article" date="2019" name="Int. J. Syst. Evol. Microbiol.">
        <title>The Global Catalogue of Microorganisms (GCM) 10K type strain sequencing project: providing services to taxonomists for standard genome sequencing and annotation.</title>
        <authorList>
            <consortium name="The Broad Institute Genomics Platform"/>
            <consortium name="The Broad Institute Genome Sequencing Center for Infectious Disease"/>
            <person name="Wu L."/>
            <person name="Ma J."/>
        </authorList>
    </citation>
    <scope>NUCLEOTIDE SEQUENCE [LARGE SCALE GENOMIC DNA]</scope>
    <source>
        <strain evidence="1 2">JCM 17504</strain>
    </source>
</reference>